<dbReference type="InterPro" id="IPR045351">
    <property type="entry name" value="DUF6531"/>
</dbReference>
<organism evidence="5 6">
    <name type="scientific">Pleionea litopenaei</name>
    <dbReference type="NCBI Taxonomy" id="3070815"/>
    <lineage>
        <taxon>Bacteria</taxon>
        <taxon>Pseudomonadati</taxon>
        <taxon>Pseudomonadota</taxon>
        <taxon>Gammaproteobacteria</taxon>
        <taxon>Oceanospirillales</taxon>
        <taxon>Pleioneaceae</taxon>
        <taxon>Pleionea</taxon>
    </lineage>
</organism>
<evidence type="ECO:0000256" key="2">
    <source>
        <dbReference type="SAM" id="SignalP"/>
    </source>
</evidence>
<keyword evidence="1" id="KW-0677">Repeat</keyword>
<dbReference type="EMBL" id="CP133548">
    <property type="protein sequence ID" value="WMS86607.1"/>
    <property type="molecule type" value="Genomic_DNA"/>
</dbReference>
<dbReference type="RefSeq" id="WP_309201752.1">
    <property type="nucleotide sequence ID" value="NZ_CP133548.1"/>
</dbReference>
<feature type="chain" id="PRO_5041341998" evidence="2">
    <location>
        <begin position="22"/>
        <end position="557"/>
    </location>
</feature>
<gene>
    <name evidence="5" type="ORF">Q9312_15405</name>
</gene>
<dbReference type="PANTHER" id="PTHR32305">
    <property type="match status" value="1"/>
</dbReference>
<dbReference type="NCBIfam" id="TIGR01643">
    <property type="entry name" value="YD_repeat_2x"/>
    <property type="match status" value="1"/>
</dbReference>
<evidence type="ECO:0000256" key="1">
    <source>
        <dbReference type="ARBA" id="ARBA00022737"/>
    </source>
</evidence>
<keyword evidence="2" id="KW-0732">Signal</keyword>
<dbReference type="InterPro" id="IPR056823">
    <property type="entry name" value="TEN-like_YD-shell"/>
</dbReference>
<keyword evidence="6" id="KW-1185">Reference proteome</keyword>
<accession>A0AA51RS27</accession>
<dbReference type="PANTHER" id="PTHR32305:SF15">
    <property type="entry name" value="PROTEIN RHSA-RELATED"/>
    <property type="match status" value="1"/>
</dbReference>
<dbReference type="Pfam" id="PF25023">
    <property type="entry name" value="TEN_YD-shell"/>
    <property type="match status" value="1"/>
</dbReference>
<feature type="domain" description="DUF6531" evidence="3">
    <location>
        <begin position="23"/>
        <end position="88"/>
    </location>
</feature>
<evidence type="ECO:0000259" key="3">
    <source>
        <dbReference type="Pfam" id="PF20148"/>
    </source>
</evidence>
<dbReference type="AlphaFoldDB" id="A0AA51RS27"/>
<feature type="domain" description="Teneurin-like YD-shell" evidence="4">
    <location>
        <begin position="194"/>
        <end position="548"/>
    </location>
</feature>
<dbReference type="Pfam" id="PF20148">
    <property type="entry name" value="DUF6531"/>
    <property type="match status" value="1"/>
</dbReference>
<evidence type="ECO:0000259" key="4">
    <source>
        <dbReference type="Pfam" id="PF25023"/>
    </source>
</evidence>
<evidence type="ECO:0000313" key="5">
    <source>
        <dbReference type="EMBL" id="WMS86607.1"/>
    </source>
</evidence>
<dbReference type="InterPro" id="IPR050708">
    <property type="entry name" value="T6SS_VgrG/RHS"/>
</dbReference>
<name>A0AA51RS27_9GAMM</name>
<dbReference type="InterPro" id="IPR006530">
    <property type="entry name" value="YD"/>
</dbReference>
<feature type="signal peptide" evidence="2">
    <location>
        <begin position="1"/>
        <end position="21"/>
    </location>
</feature>
<sequence>MKSLVVGLIGLIICFSSSSIAGVNLKNGNFYISYTDIEYSDDFKFTRTYNSKSIFNGMFGYGWGNDYDTYLQFNGDGSITVRENGGGSSSFYQPIDPISTSVEKMVEAIIQAQIEQGTIISDKQIEQNRQKLLDDRRLRNAHWQSVLKSGLVKNPQLPIGTKLAREGNPDHTLIVTPYGYFRKSGSETERFDGNGKLIRISKSDNHYVNFERNSHGHLRKVENHLGQKILIMTDEHGKVIKLVSARGEEATFVYDGNDLVDSFDGGGNRYQYRYDNNHNLTEIHYVDNTRHINEYNSKGFIERITTRNGDVTEYEYVDDDLESLESTVTKYGEVVQRYGTYVTKTSFNGRKVRNSYFYNISKDNTGRTWTSKIETSINGIVTKTEYHPCGLPLLIERGRRMTEFDYNNSCKLTYKNDGSRITKIVYDPKFGKIQSVLNATNDGRVLQQTEFEYDNKGNLTFAKNHTNKSVRLKYTDKGKIYEMEDEQGQTLLFSYNTLGKPEKIILRGGGSIEISYDEYGEIQRVSSPDGHKMSLKVTQMFQNLLSLVKPAGVNLNM</sequence>
<dbReference type="Proteomes" id="UP001239782">
    <property type="component" value="Chromosome"/>
</dbReference>
<evidence type="ECO:0000313" key="6">
    <source>
        <dbReference type="Proteomes" id="UP001239782"/>
    </source>
</evidence>
<dbReference type="Gene3D" id="2.180.10.10">
    <property type="entry name" value="RHS repeat-associated core"/>
    <property type="match status" value="1"/>
</dbReference>
<reference evidence="5 6" key="1">
    <citation type="submission" date="2023-08" db="EMBL/GenBank/DDBJ databases">
        <title>Pleionea litopenaei sp. nov., isolated from stomach of juvenile Litopenaeus vannamei.</title>
        <authorList>
            <person name="Rho A.M."/>
            <person name="Hwang C.Y."/>
        </authorList>
    </citation>
    <scope>NUCLEOTIDE SEQUENCE [LARGE SCALE GENOMIC DNA]</scope>
    <source>
        <strain evidence="5 6">HL-JVS1</strain>
    </source>
</reference>
<dbReference type="KEGG" id="plei:Q9312_15405"/>
<proteinExistence type="predicted"/>
<protein>
    <submittedName>
        <fullName evidence="5">DUF6531 domain-containing protein</fullName>
    </submittedName>
</protein>